<keyword evidence="3" id="KW-1185">Reference proteome</keyword>
<name>A0A9W7ZU63_9FUNG</name>
<reference evidence="2" key="1">
    <citation type="submission" date="2022-07" db="EMBL/GenBank/DDBJ databases">
        <title>Phylogenomic reconstructions and comparative analyses of Kickxellomycotina fungi.</title>
        <authorList>
            <person name="Reynolds N.K."/>
            <person name="Stajich J.E."/>
            <person name="Barry K."/>
            <person name="Grigoriev I.V."/>
            <person name="Crous P."/>
            <person name="Smith M.E."/>
        </authorList>
    </citation>
    <scope>NUCLEOTIDE SEQUENCE</scope>
    <source>
        <strain evidence="2">NBRC 100468</strain>
    </source>
</reference>
<evidence type="ECO:0000313" key="3">
    <source>
        <dbReference type="Proteomes" id="UP001150538"/>
    </source>
</evidence>
<dbReference type="InterPro" id="IPR005303">
    <property type="entry name" value="MOCOS_middle"/>
</dbReference>
<dbReference type="PROSITE" id="PS51340">
    <property type="entry name" value="MOSC"/>
    <property type="match status" value="1"/>
</dbReference>
<dbReference type="Pfam" id="PF03473">
    <property type="entry name" value="MOSC"/>
    <property type="match status" value="1"/>
</dbReference>
<feature type="domain" description="MOSC" evidence="1">
    <location>
        <begin position="157"/>
        <end position="335"/>
    </location>
</feature>
<protein>
    <recommendedName>
        <fullName evidence="1">MOSC domain-containing protein</fullName>
    </recommendedName>
</protein>
<dbReference type="OrthoDB" id="17255at2759"/>
<accession>A0A9W7ZU63</accession>
<dbReference type="GO" id="GO:0003824">
    <property type="term" value="F:catalytic activity"/>
    <property type="evidence" value="ECO:0007669"/>
    <property type="project" value="InterPro"/>
</dbReference>
<dbReference type="AlphaFoldDB" id="A0A9W7ZU63"/>
<dbReference type="PANTHER" id="PTHR14237">
    <property type="entry name" value="MOLYBDOPTERIN COFACTOR SULFURASE MOSC"/>
    <property type="match status" value="1"/>
</dbReference>
<dbReference type="GO" id="GO:0030151">
    <property type="term" value="F:molybdenum ion binding"/>
    <property type="evidence" value="ECO:0007669"/>
    <property type="project" value="InterPro"/>
</dbReference>
<comment type="caution">
    <text evidence="2">The sequence shown here is derived from an EMBL/GenBank/DDBJ whole genome shotgun (WGS) entry which is preliminary data.</text>
</comment>
<dbReference type="EMBL" id="JANBPU010000331">
    <property type="protein sequence ID" value="KAJ1912592.1"/>
    <property type="molecule type" value="Genomic_DNA"/>
</dbReference>
<dbReference type="GO" id="GO:0030170">
    <property type="term" value="F:pyridoxal phosphate binding"/>
    <property type="evidence" value="ECO:0007669"/>
    <property type="project" value="InterPro"/>
</dbReference>
<dbReference type="PANTHER" id="PTHR14237:SF19">
    <property type="entry name" value="MITOCHONDRIAL AMIDOXIME REDUCING COMPONENT 1"/>
    <property type="match status" value="1"/>
</dbReference>
<organism evidence="2 3">
    <name type="scientific">Mycoemilia scoparia</name>
    <dbReference type="NCBI Taxonomy" id="417184"/>
    <lineage>
        <taxon>Eukaryota</taxon>
        <taxon>Fungi</taxon>
        <taxon>Fungi incertae sedis</taxon>
        <taxon>Zoopagomycota</taxon>
        <taxon>Kickxellomycotina</taxon>
        <taxon>Kickxellomycetes</taxon>
        <taxon>Kickxellales</taxon>
        <taxon>Kickxellaceae</taxon>
        <taxon>Mycoemilia</taxon>
    </lineage>
</organism>
<evidence type="ECO:0000313" key="2">
    <source>
        <dbReference type="EMBL" id="KAJ1912592.1"/>
    </source>
</evidence>
<dbReference type="SUPFAM" id="SSF141673">
    <property type="entry name" value="MOSC N-terminal domain-like"/>
    <property type="match status" value="1"/>
</dbReference>
<proteinExistence type="predicted"/>
<dbReference type="Proteomes" id="UP001150538">
    <property type="component" value="Unassembled WGS sequence"/>
</dbReference>
<evidence type="ECO:0000259" key="1">
    <source>
        <dbReference type="PROSITE" id="PS51340"/>
    </source>
</evidence>
<gene>
    <name evidence="2" type="ORF">H4219_005540</name>
</gene>
<dbReference type="Pfam" id="PF03476">
    <property type="entry name" value="MOSC_N"/>
    <property type="match status" value="1"/>
</dbReference>
<dbReference type="InterPro" id="IPR005302">
    <property type="entry name" value="MoCF_Sase_C"/>
</dbReference>
<sequence>MGHTTNESKVTAIYIYPVKSCAGIKVDSARTALTGFEYDRLWMVVDEKTGKFVSQRNFPRLALVNQQINFDQGYLVLTTESMPSPLRLPLKPKILSIGEATATEDGRPVSTKVDVWGSEVTGFDCGPEPARWFTEFVGKPCRVLFKDPDTIRPVASYQIPKEAYPTTTASNDGSSRNLVKTPETGFSDGFPILIATQNSIDEVNSRLPKPENPLDFDKVDHLTFRPNIIISCPSDTPAYDEESWVKFNITPQSSSGSDKGRDAIQFYVNCRCIRCTVPNIIRSAGRLSKNREPSKTMRTYRCVDKDRTGKVCFGMNTTSFTFGDVVSVGDVVKVIERAN</sequence>